<evidence type="ECO:0000256" key="4">
    <source>
        <dbReference type="ARBA" id="ARBA00023163"/>
    </source>
</evidence>
<dbReference type="GO" id="GO:0030246">
    <property type="term" value="F:carbohydrate binding"/>
    <property type="evidence" value="ECO:0007669"/>
    <property type="project" value="InterPro"/>
</dbReference>
<sequence>MVKYAREDLLINVAKLYYESDYNQGMIAEKFDISRPFVSKLLHEAKQRGIVTIHVHDPARTETRMEKEIRQKYELRRVIVVPSAVGEDTRARICAAGAKYLNGILKPGDIIGLGSGQTIYLSARSLTKRDDLSKITLVGLEGELSNLQHSSYQQETIKTYADALGGVPYSMPLPAYLSDPARKKIMFEEPCVQQVYELQKRANIAVFTVSALSTGRSMSFVRQGYFTEAQMKDYMQRGAIANVMLHFVNQNGEISAPELEERNTGLSLSLLRQKEYRICMAEGRNKIDSVTAALNGNYINVLIIDENVAEGILS</sequence>
<dbReference type="InterPro" id="IPR007324">
    <property type="entry name" value="Sugar-bd_dom_put"/>
</dbReference>
<organism evidence="6 7">
    <name type="scientific">Candidatus Pullichristensenella stercorigallinarum</name>
    <dbReference type="NCBI Taxonomy" id="2840909"/>
    <lineage>
        <taxon>Bacteria</taxon>
        <taxon>Bacillati</taxon>
        <taxon>Bacillota</taxon>
        <taxon>Clostridia</taxon>
        <taxon>Candidatus Pullichristensenella</taxon>
    </lineage>
</organism>
<keyword evidence="4" id="KW-0804">Transcription</keyword>
<dbReference type="EMBL" id="DVFZ01000107">
    <property type="protein sequence ID" value="HIQ83748.1"/>
    <property type="molecule type" value="Genomic_DNA"/>
</dbReference>
<proteinExistence type="inferred from homology"/>
<name>A0A9D0ZN93_9FIRM</name>
<gene>
    <name evidence="6" type="ORF">IAA52_11685</name>
</gene>
<reference evidence="6" key="2">
    <citation type="journal article" date="2021" name="PeerJ">
        <title>Extensive microbial diversity within the chicken gut microbiome revealed by metagenomics and culture.</title>
        <authorList>
            <person name="Gilroy R."/>
            <person name="Ravi A."/>
            <person name="Getino M."/>
            <person name="Pursley I."/>
            <person name="Horton D.L."/>
            <person name="Alikhan N.F."/>
            <person name="Baker D."/>
            <person name="Gharbi K."/>
            <person name="Hall N."/>
            <person name="Watson M."/>
            <person name="Adriaenssens E.M."/>
            <person name="Foster-Nyarko E."/>
            <person name="Jarju S."/>
            <person name="Secka A."/>
            <person name="Antonio M."/>
            <person name="Oren A."/>
            <person name="Chaudhuri R.R."/>
            <person name="La Ragione R."/>
            <person name="Hildebrand F."/>
            <person name="Pallen M.J."/>
        </authorList>
    </citation>
    <scope>NUCLEOTIDE SEQUENCE</scope>
    <source>
        <strain evidence="6">ChiSjej6B24-2974</strain>
    </source>
</reference>
<dbReference type="Gene3D" id="3.40.50.1360">
    <property type="match status" value="1"/>
</dbReference>
<dbReference type="Pfam" id="PF04198">
    <property type="entry name" value="Sugar-bind"/>
    <property type="match status" value="1"/>
</dbReference>
<dbReference type="SUPFAM" id="SSF100950">
    <property type="entry name" value="NagB/RpiA/CoA transferase-like"/>
    <property type="match status" value="1"/>
</dbReference>
<evidence type="ECO:0000256" key="2">
    <source>
        <dbReference type="ARBA" id="ARBA00023015"/>
    </source>
</evidence>
<protein>
    <recommendedName>
        <fullName evidence="5">Sugar-binding domain-containing protein</fullName>
    </recommendedName>
</protein>
<dbReference type="GO" id="GO:0003677">
    <property type="term" value="F:DNA binding"/>
    <property type="evidence" value="ECO:0007669"/>
    <property type="project" value="UniProtKB-KW"/>
</dbReference>
<dbReference type="PANTHER" id="PTHR34294">
    <property type="entry name" value="TRANSCRIPTIONAL REGULATOR-RELATED"/>
    <property type="match status" value="1"/>
</dbReference>
<dbReference type="Gene3D" id="1.10.10.60">
    <property type="entry name" value="Homeodomain-like"/>
    <property type="match status" value="1"/>
</dbReference>
<keyword evidence="3" id="KW-0238">DNA-binding</keyword>
<dbReference type="PANTHER" id="PTHR34294:SF1">
    <property type="entry name" value="TRANSCRIPTIONAL REGULATOR LSRR"/>
    <property type="match status" value="1"/>
</dbReference>
<dbReference type="Proteomes" id="UP000824260">
    <property type="component" value="Unassembled WGS sequence"/>
</dbReference>
<evidence type="ECO:0000313" key="6">
    <source>
        <dbReference type="EMBL" id="HIQ83748.1"/>
    </source>
</evidence>
<evidence type="ECO:0000256" key="1">
    <source>
        <dbReference type="ARBA" id="ARBA00010466"/>
    </source>
</evidence>
<evidence type="ECO:0000313" key="7">
    <source>
        <dbReference type="Proteomes" id="UP000824260"/>
    </source>
</evidence>
<feature type="domain" description="Sugar-binding" evidence="5">
    <location>
        <begin position="61"/>
        <end position="314"/>
    </location>
</feature>
<reference evidence="6" key="1">
    <citation type="submission" date="2020-10" db="EMBL/GenBank/DDBJ databases">
        <authorList>
            <person name="Gilroy R."/>
        </authorList>
    </citation>
    <scope>NUCLEOTIDE SEQUENCE</scope>
    <source>
        <strain evidence="6">ChiSjej6B24-2974</strain>
    </source>
</reference>
<comment type="similarity">
    <text evidence="1">Belongs to the SorC transcriptional regulatory family.</text>
</comment>
<keyword evidence="2" id="KW-0805">Transcription regulation</keyword>
<evidence type="ECO:0000256" key="3">
    <source>
        <dbReference type="ARBA" id="ARBA00023125"/>
    </source>
</evidence>
<dbReference type="AlphaFoldDB" id="A0A9D0ZN93"/>
<comment type="caution">
    <text evidence="6">The sequence shown here is derived from an EMBL/GenBank/DDBJ whole genome shotgun (WGS) entry which is preliminary data.</text>
</comment>
<dbReference type="InterPro" id="IPR037171">
    <property type="entry name" value="NagB/RpiA_transferase-like"/>
</dbReference>
<accession>A0A9D0ZN93</accession>
<evidence type="ECO:0000259" key="5">
    <source>
        <dbReference type="Pfam" id="PF04198"/>
    </source>
</evidence>
<dbReference type="InterPro" id="IPR051054">
    <property type="entry name" value="SorC_transcr_regulators"/>
</dbReference>